<evidence type="ECO:0000313" key="3">
    <source>
        <dbReference type="EMBL" id="MBM7413694.1"/>
    </source>
</evidence>
<reference evidence="3 4" key="1">
    <citation type="submission" date="2021-01" db="EMBL/GenBank/DDBJ databases">
        <title>Genomics of switchgrass bacterial isolates.</title>
        <authorList>
            <person name="Shade A."/>
        </authorList>
    </citation>
    <scope>NUCLEOTIDE SEQUENCE [LARGE SCALE GENOMIC DNA]</scope>
    <source>
        <strain evidence="3 4">PvP111</strain>
    </source>
</reference>
<evidence type="ECO:0000256" key="1">
    <source>
        <dbReference type="SAM" id="MobiDB-lite"/>
    </source>
</evidence>
<name>A0ABS2KP03_9NOCA</name>
<dbReference type="InterPro" id="IPR011055">
    <property type="entry name" value="Dup_hybrid_motif"/>
</dbReference>
<dbReference type="EMBL" id="JAFBBK010000001">
    <property type="protein sequence ID" value="MBM7413694.1"/>
    <property type="molecule type" value="Genomic_DNA"/>
</dbReference>
<feature type="domain" description="M23ase beta-sheet core" evidence="2">
    <location>
        <begin position="291"/>
        <end position="386"/>
    </location>
</feature>
<dbReference type="InterPro" id="IPR050570">
    <property type="entry name" value="Cell_wall_metabolism_enzyme"/>
</dbReference>
<protein>
    <submittedName>
        <fullName evidence="3">Murein DD-endopeptidase MepM/ murein hydrolase activator NlpD</fullName>
    </submittedName>
</protein>
<dbReference type="PANTHER" id="PTHR21666:SF270">
    <property type="entry name" value="MUREIN HYDROLASE ACTIVATOR ENVC"/>
    <property type="match status" value="1"/>
</dbReference>
<proteinExistence type="predicted"/>
<sequence>MQHHRTPFTRSRFVSDATDDSRFDSQQYEAQQFEHDTTVFTPADGHLTDTGPLETLSTDAASSPWDRAHESSDYVASAPAYTPAAVGDAPTRRRRSVPATSFLVATPAGAAPSMTSAAIADEMAVKRSGAHRIPAPPSALKGRVAVVAVAAGAVVAAGQAAIDNAQPAERTETSEYALAAGQAPAAAASAGIVDSSTAAGIVADQPAAHVDSVPTATSTGAPVTAPSTSAAPQILNIAAPVDLGQFSELLAKGQRFSEEREAREAAARRPLFALPALGTYTSGFGSRWGTLHAGVDIANAIGTPVYAVADGTVIDSGPAAGFGLWVRLQHADGTITVYGHIDSSEVQVGQTVMAGDEIAKMGNRGQSTGPHLHFEVHLTGDNKIDPLPWLASRGIALGPERD</sequence>
<accession>A0ABS2KP03</accession>
<organism evidence="3 4">
    <name type="scientific">Rhodococcoides corynebacterioides</name>
    <dbReference type="NCBI Taxonomy" id="53972"/>
    <lineage>
        <taxon>Bacteria</taxon>
        <taxon>Bacillati</taxon>
        <taxon>Actinomycetota</taxon>
        <taxon>Actinomycetes</taxon>
        <taxon>Mycobacteriales</taxon>
        <taxon>Nocardiaceae</taxon>
        <taxon>Rhodococcoides</taxon>
    </lineage>
</organism>
<comment type="caution">
    <text evidence="3">The sequence shown here is derived from an EMBL/GenBank/DDBJ whole genome shotgun (WGS) entry which is preliminary data.</text>
</comment>
<dbReference type="Pfam" id="PF01551">
    <property type="entry name" value="Peptidase_M23"/>
    <property type="match status" value="1"/>
</dbReference>
<dbReference type="SUPFAM" id="SSF51261">
    <property type="entry name" value="Duplicated hybrid motif"/>
    <property type="match status" value="1"/>
</dbReference>
<dbReference type="CDD" id="cd12797">
    <property type="entry name" value="M23_peptidase"/>
    <property type="match status" value="1"/>
</dbReference>
<dbReference type="Gene3D" id="2.70.70.10">
    <property type="entry name" value="Glucose Permease (Domain IIA)"/>
    <property type="match status" value="1"/>
</dbReference>
<dbReference type="PANTHER" id="PTHR21666">
    <property type="entry name" value="PEPTIDASE-RELATED"/>
    <property type="match status" value="1"/>
</dbReference>
<dbReference type="GO" id="GO:0016787">
    <property type="term" value="F:hydrolase activity"/>
    <property type="evidence" value="ECO:0007669"/>
    <property type="project" value="UniProtKB-KW"/>
</dbReference>
<feature type="region of interest" description="Disordered" evidence="1">
    <location>
        <begin position="1"/>
        <end position="65"/>
    </location>
</feature>
<evidence type="ECO:0000313" key="4">
    <source>
        <dbReference type="Proteomes" id="UP000703038"/>
    </source>
</evidence>
<dbReference type="InterPro" id="IPR016047">
    <property type="entry name" value="M23ase_b-sheet_dom"/>
</dbReference>
<evidence type="ECO:0000259" key="2">
    <source>
        <dbReference type="Pfam" id="PF01551"/>
    </source>
</evidence>
<gene>
    <name evidence="3" type="ORF">JOE42_000427</name>
</gene>
<dbReference type="Proteomes" id="UP000703038">
    <property type="component" value="Unassembled WGS sequence"/>
</dbReference>
<keyword evidence="3" id="KW-0378">Hydrolase</keyword>
<keyword evidence="4" id="KW-1185">Reference proteome</keyword>
<dbReference type="RefSeq" id="WP_239532335.1">
    <property type="nucleotide sequence ID" value="NZ_JAFBBK010000001.1"/>
</dbReference>